<evidence type="ECO:0000256" key="3">
    <source>
        <dbReference type="ARBA" id="ARBA00023172"/>
    </source>
</evidence>
<dbReference type="CDD" id="cd01189">
    <property type="entry name" value="INT_ICEBs1_C_like"/>
    <property type="match status" value="1"/>
</dbReference>
<dbReference type="Proteomes" id="UP000272481">
    <property type="component" value="Unassembled WGS sequence"/>
</dbReference>
<accession>A0ABX9ZD97</accession>
<dbReference type="InterPro" id="IPR050090">
    <property type="entry name" value="Tyrosine_recombinase_XerCD"/>
</dbReference>
<keyword evidence="1" id="KW-0229">DNA integration</keyword>
<keyword evidence="8" id="KW-1185">Reference proteome</keyword>
<evidence type="ECO:0000259" key="5">
    <source>
        <dbReference type="PROSITE" id="PS51898"/>
    </source>
</evidence>
<dbReference type="InterPro" id="IPR002104">
    <property type="entry name" value="Integrase_catalytic"/>
</dbReference>
<dbReference type="Pfam" id="PF14659">
    <property type="entry name" value="Phage_int_SAM_3"/>
    <property type="match status" value="1"/>
</dbReference>
<dbReference type="PROSITE" id="PS51900">
    <property type="entry name" value="CB"/>
    <property type="match status" value="1"/>
</dbReference>
<dbReference type="Pfam" id="PF00589">
    <property type="entry name" value="Phage_integrase"/>
    <property type="match status" value="1"/>
</dbReference>
<evidence type="ECO:0000259" key="6">
    <source>
        <dbReference type="PROSITE" id="PS51900"/>
    </source>
</evidence>
<evidence type="ECO:0000256" key="1">
    <source>
        <dbReference type="ARBA" id="ARBA00022908"/>
    </source>
</evidence>
<dbReference type="InterPro" id="IPR011010">
    <property type="entry name" value="DNA_brk_join_enz"/>
</dbReference>
<dbReference type="Gene3D" id="1.10.150.130">
    <property type="match status" value="1"/>
</dbReference>
<dbReference type="PANTHER" id="PTHR30349">
    <property type="entry name" value="PHAGE INTEGRASE-RELATED"/>
    <property type="match status" value="1"/>
</dbReference>
<dbReference type="InterPro" id="IPR010998">
    <property type="entry name" value="Integrase_recombinase_N"/>
</dbReference>
<dbReference type="EMBL" id="RWGW01000013">
    <property type="protein sequence ID" value="RSK30984.1"/>
    <property type="molecule type" value="Genomic_DNA"/>
</dbReference>
<dbReference type="Gene3D" id="1.10.443.10">
    <property type="entry name" value="Intergrase catalytic core"/>
    <property type="match status" value="1"/>
</dbReference>
<keyword evidence="3" id="KW-0233">DNA recombination</keyword>
<dbReference type="InterPro" id="IPR044068">
    <property type="entry name" value="CB"/>
</dbReference>
<sequence>MNIKGIRQRGENSYQFRVSVNKGGGRYERRTKTYKVEQKLSPKKLEEHLRHEYLKFKNEVLSGSYVAPERMTFTDLMERWRQDVEPGLSPSTRVLYDNIIRKRLLPEFGPVRMDQFNVFMLDDFLANLKRLDGTDKPLSGTVKQSVYTVLRNVFTYAKKKGIVTDNVMDNVNKPIYNRNMRETVSAYTPEEVAQLFSAMDAIPWPWPMYFTLILAGGLRRGEALALEWPDVTLDVPKLDHNGVPLLNTNSKPIHVGRMDIHKSIVNAKGKPAVKRTKTKTSERVVSLPESVTEQLKTFKSEWNQRKLAIGDKWIEQERKWLFCHMDGTYFTPGAANKQWQDLTRAAGIRHIRLHDLRHTAASVMIMQGIHAKTISERLGHSSIKITMDIYGHVMQETDQGAADSMDFLFRPNKKEG</sequence>
<organism evidence="7 8">
    <name type="scientific">Bhargavaea beijingensis</name>
    <dbReference type="NCBI Taxonomy" id="426756"/>
    <lineage>
        <taxon>Bacteria</taxon>
        <taxon>Bacillati</taxon>
        <taxon>Bacillota</taxon>
        <taxon>Bacilli</taxon>
        <taxon>Bacillales</taxon>
        <taxon>Caryophanaceae</taxon>
        <taxon>Bhargavaea</taxon>
    </lineage>
</organism>
<protein>
    <submittedName>
        <fullName evidence="7">Site-specific integrase</fullName>
    </submittedName>
</protein>
<dbReference type="InterPro" id="IPR013762">
    <property type="entry name" value="Integrase-like_cat_sf"/>
</dbReference>
<evidence type="ECO:0000256" key="4">
    <source>
        <dbReference type="PROSITE-ProRule" id="PRU01248"/>
    </source>
</evidence>
<dbReference type="RefSeq" id="WP_125904088.1">
    <property type="nucleotide sequence ID" value="NZ_RWGW01000013.1"/>
</dbReference>
<comment type="caution">
    <text evidence="7">The sequence shown here is derived from an EMBL/GenBank/DDBJ whole genome shotgun (WGS) entry which is preliminary data.</text>
</comment>
<dbReference type="InterPro" id="IPR004107">
    <property type="entry name" value="Integrase_SAM-like_N"/>
</dbReference>
<dbReference type="PROSITE" id="PS51898">
    <property type="entry name" value="TYR_RECOMBINASE"/>
    <property type="match status" value="1"/>
</dbReference>
<proteinExistence type="predicted"/>
<name>A0ABX9ZD97_9BACL</name>
<dbReference type="PANTHER" id="PTHR30349:SF91">
    <property type="entry name" value="INTA PROTEIN"/>
    <property type="match status" value="1"/>
</dbReference>
<feature type="domain" description="Core-binding (CB)" evidence="6">
    <location>
        <begin position="71"/>
        <end position="158"/>
    </location>
</feature>
<keyword evidence="2 4" id="KW-0238">DNA-binding</keyword>
<evidence type="ECO:0000313" key="7">
    <source>
        <dbReference type="EMBL" id="RSK30984.1"/>
    </source>
</evidence>
<evidence type="ECO:0000256" key="2">
    <source>
        <dbReference type="ARBA" id="ARBA00023125"/>
    </source>
</evidence>
<gene>
    <name evidence="7" type="ORF">EJA12_09715</name>
</gene>
<evidence type="ECO:0000313" key="8">
    <source>
        <dbReference type="Proteomes" id="UP000272481"/>
    </source>
</evidence>
<reference evidence="7 8" key="1">
    <citation type="submission" date="2018-12" db="EMBL/GenBank/DDBJ databases">
        <title>Comparitive functional genomics of dry heat resistant strains isolated from the viking spacecraft.</title>
        <authorList>
            <person name="Seuylemezian A."/>
            <person name="Vaishampayan P."/>
        </authorList>
    </citation>
    <scope>NUCLEOTIDE SEQUENCE [LARGE SCALE GENOMIC DNA]</scope>
    <source>
        <strain evidence="7 8">M6-11</strain>
    </source>
</reference>
<dbReference type="SUPFAM" id="SSF56349">
    <property type="entry name" value="DNA breaking-rejoining enzymes"/>
    <property type="match status" value="1"/>
</dbReference>
<feature type="domain" description="Tyr recombinase" evidence="5">
    <location>
        <begin position="182"/>
        <end position="403"/>
    </location>
</feature>